<evidence type="ECO:0000256" key="4">
    <source>
        <dbReference type="ARBA" id="ARBA00023136"/>
    </source>
</evidence>
<evidence type="ECO:0000256" key="5">
    <source>
        <dbReference type="SAM" id="Phobius"/>
    </source>
</evidence>
<dbReference type="PRINTS" id="PR00834">
    <property type="entry name" value="PROTEASES2C"/>
</dbReference>
<keyword evidence="6" id="KW-0645">Protease</keyword>
<dbReference type="GO" id="GO:0009403">
    <property type="term" value="P:toxin biosynthetic process"/>
    <property type="evidence" value="ECO:0007669"/>
    <property type="project" value="InterPro"/>
</dbReference>
<feature type="transmembrane region" description="Helical" evidence="5">
    <location>
        <begin position="108"/>
        <end position="133"/>
    </location>
</feature>
<feature type="transmembrane region" description="Helical" evidence="5">
    <location>
        <begin position="30"/>
        <end position="56"/>
    </location>
</feature>
<organism evidence="6 7">
    <name type="scientific">Protaetiibacter intestinalis</name>
    <dbReference type="NCBI Taxonomy" id="2419774"/>
    <lineage>
        <taxon>Bacteria</taxon>
        <taxon>Bacillati</taxon>
        <taxon>Actinomycetota</taxon>
        <taxon>Actinomycetes</taxon>
        <taxon>Micrococcales</taxon>
        <taxon>Microbacteriaceae</taxon>
        <taxon>Protaetiibacter</taxon>
    </lineage>
</organism>
<name>A0A387B6V1_9MICO</name>
<dbReference type="Gene3D" id="2.40.10.10">
    <property type="entry name" value="Trypsin-like serine proteases"/>
    <property type="match status" value="2"/>
</dbReference>
<feature type="transmembrane region" description="Helical" evidence="5">
    <location>
        <begin position="6"/>
        <end position="23"/>
    </location>
</feature>
<keyword evidence="4 5" id="KW-0472">Membrane</keyword>
<dbReference type="InterPro" id="IPR043504">
    <property type="entry name" value="Peptidase_S1_PA_chymotrypsin"/>
</dbReference>
<dbReference type="RefSeq" id="WP_120761190.1">
    <property type="nucleotide sequence ID" value="NZ_CP032630.1"/>
</dbReference>
<dbReference type="GO" id="GO:0006508">
    <property type="term" value="P:proteolysis"/>
    <property type="evidence" value="ECO:0007669"/>
    <property type="project" value="UniProtKB-KW"/>
</dbReference>
<proteinExistence type="predicted"/>
<keyword evidence="3 5" id="KW-1133">Transmembrane helix</keyword>
<evidence type="ECO:0000313" key="6">
    <source>
        <dbReference type="EMBL" id="AYF96839.1"/>
    </source>
</evidence>
<dbReference type="InterPro" id="IPR047680">
    <property type="entry name" value="MarP-like"/>
</dbReference>
<comment type="subcellular location">
    <subcellularLocation>
        <location evidence="1">Membrane</location>
        <topology evidence="1">Multi-pass membrane protein</topology>
    </subcellularLocation>
</comment>
<dbReference type="Proteomes" id="UP000278886">
    <property type="component" value="Chromosome"/>
</dbReference>
<dbReference type="InterPro" id="IPR001940">
    <property type="entry name" value="Peptidase_S1C"/>
</dbReference>
<dbReference type="AlphaFoldDB" id="A0A387B6V1"/>
<keyword evidence="2 5" id="KW-0812">Transmembrane</keyword>
<dbReference type="InterPro" id="IPR009003">
    <property type="entry name" value="Peptidase_S1_PA"/>
</dbReference>
<dbReference type="GO" id="GO:0016020">
    <property type="term" value="C:membrane"/>
    <property type="evidence" value="ECO:0007669"/>
    <property type="project" value="UniProtKB-SubCell"/>
</dbReference>
<gene>
    <name evidence="6" type="ORF">D7I47_00280</name>
</gene>
<dbReference type="EMBL" id="CP032630">
    <property type="protein sequence ID" value="AYF96839.1"/>
    <property type="molecule type" value="Genomic_DNA"/>
</dbReference>
<sequence>MIAARLLDVLLVLVLIVYLGEGWRNGILRSVAVILGISAGGVAAFFAVPVVAAAIPSPDWRLGVSIGLAVALLLGGHLLGVAIERAIRGRRPDDPRRQRELGAGERIFGALANLVASALVVTLVAGSVAQLGVPVLSQAINRSIVIGTIDRLTPAPVDDGLARLRSAILEHGIPTIEGTIGGVTGSQDPPDVDTSTDPLADAARSVARISGTAYACGQNQTGSGFVIAPERVVTNAHVVAGVTEPVVELPDGQVLDGRIVLFDPELDVAVIAVPGLDADVLSLVDAGVGDEGVVDGYPHGGPFTSVPARVLAVSQERVVDIYGDGANPREVLTLAADVQPGNSGGPLVTQDGEVAGLVFARNADHDNVGYATSSAELAPVAAEAGSLGDPVSSGHCVAG</sequence>
<dbReference type="NCBIfam" id="NF033740">
    <property type="entry name" value="MarP_fam_protase"/>
    <property type="match status" value="1"/>
</dbReference>
<dbReference type="InterPro" id="IPR003825">
    <property type="entry name" value="Colicin-V_CvpA"/>
</dbReference>
<reference evidence="7" key="1">
    <citation type="submission" date="2018-09" db="EMBL/GenBank/DDBJ databases">
        <title>Genome sequencing of strain 2DFWR-13.</title>
        <authorList>
            <person name="Heo J."/>
            <person name="Kim S.-J."/>
            <person name="Kwon S.-W."/>
        </authorList>
    </citation>
    <scope>NUCLEOTIDE SEQUENCE [LARGE SCALE GENOMIC DNA]</scope>
    <source>
        <strain evidence="7">2DFWR-13</strain>
    </source>
</reference>
<dbReference type="SUPFAM" id="SSF50494">
    <property type="entry name" value="Trypsin-like serine proteases"/>
    <property type="match status" value="1"/>
</dbReference>
<evidence type="ECO:0000256" key="3">
    <source>
        <dbReference type="ARBA" id="ARBA00022989"/>
    </source>
</evidence>
<dbReference type="PANTHER" id="PTHR43019:SF23">
    <property type="entry name" value="PROTEASE DO-LIKE 5, CHLOROPLASTIC"/>
    <property type="match status" value="1"/>
</dbReference>
<dbReference type="KEGG" id="lyd:D7I47_00280"/>
<keyword evidence="6" id="KW-0378">Hydrolase</keyword>
<dbReference type="Pfam" id="PF02674">
    <property type="entry name" value="Colicin_V"/>
    <property type="match status" value="1"/>
</dbReference>
<keyword evidence="7" id="KW-1185">Reference proteome</keyword>
<feature type="transmembrane region" description="Helical" evidence="5">
    <location>
        <begin position="62"/>
        <end position="87"/>
    </location>
</feature>
<dbReference type="Pfam" id="PF13365">
    <property type="entry name" value="Trypsin_2"/>
    <property type="match status" value="1"/>
</dbReference>
<accession>A0A387B6V1</accession>
<protein>
    <submittedName>
        <fullName evidence="6">Serine protease</fullName>
    </submittedName>
</protein>
<dbReference type="GO" id="GO:0004252">
    <property type="term" value="F:serine-type endopeptidase activity"/>
    <property type="evidence" value="ECO:0007669"/>
    <property type="project" value="InterPro"/>
</dbReference>
<evidence type="ECO:0000256" key="1">
    <source>
        <dbReference type="ARBA" id="ARBA00004141"/>
    </source>
</evidence>
<evidence type="ECO:0000313" key="7">
    <source>
        <dbReference type="Proteomes" id="UP000278886"/>
    </source>
</evidence>
<evidence type="ECO:0000256" key="2">
    <source>
        <dbReference type="ARBA" id="ARBA00022692"/>
    </source>
</evidence>
<dbReference type="PANTHER" id="PTHR43019">
    <property type="entry name" value="SERINE ENDOPROTEASE DEGS"/>
    <property type="match status" value="1"/>
</dbReference>
<dbReference type="OrthoDB" id="9766361at2"/>